<feature type="region of interest" description="Disordered" evidence="5">
    <location>
        <begin position="53"/>
        <end position="132"/>
    </location>
</feature>
<sequence length="542" mass="57706">MDDEDDDFLYGSSSATTNEASVSQPKPVENSLLDSSGIVSQLEAVVAASAEIKHSAPSLDDNSNAEPENNENQEGDAEGDVDGEEEDSEEEEDIEIIMEPVARSLDFRQQRPQQHRAPTTTTSAPARTLQPSLTTEYTPIQRLDSGPSIAVPSSHVQPSQTPSAISQTLSQPLVTQTSSSNNLNITLDDGIDPSTLPPVKAPSSHPEIDPTVTGMLDGRTIYEVDIAAMSDKPWRRAGSDISDWFNYGFDELSWEAYCYRRRELGEMADVLKVNVLNFSGMQEDQLTALPSELRQMVMTGTNAMMNNGPNPAMMAPNVMMDMSMMNSMGMGMNGDMGMGQQMMPVDQRGMLMQEGVPPQGPMGGAGTPEQGGGGVPVGMMQDGFPPGAAMAMGMPGDFSMQDQAQMFPGGGLDGPVSQSATPVPGSRGAVPYRARGNIGGGMRGRGFPGRGRGRGGMYPSESAPAIVARPASPLPPNVPTGPRNQNKYKDRDGNAPAVDGLDYGGDRVGGTRTPSGEPEERSSSRKRRGSPSIEESRGSKRR</sequence>
<dbReference type="InterPro" id="IPR007854">
    <property type="entry name" value="Fip1_dom"/>
</dbReference>
<evidence type="ECO:0000256" key="1">
    <source>
        <dbReference type="ARBA" id="ARBA00004123"/>
    </source>
</evidence>
<evidence type="ECO:0000256" key="4">
    <source>
        <dbReference type="ARBA" id="ARBA00023242"/>
    </source>
</evidence>
<dbReference type="OrthoDB" id="1917198at2759"/>
<feature type="compositionally biased region" description="Gly residues" evidence="5">
    <location>
        <begin position="437"/>
        <end position="456"/>
    </location>
</feature>
<dbReference type="EMBL" id="ML769388">
    <property type="protein sequence ID" value="KAE9409286.1"/>
    <property type="molecule type" value="Genomic_DNA"/>
</dbReference>
<evidence type="ECO:0000256" key="3">
    <source>
        <dbReference type="ARBA" id="ARBA00022664"/>
    </source>
</evidence>
<dbReference type="PANTHER" id="PTHR13484">
    <property type="entry name" value="FIP1-LIKE 1 PROTEIN"/>
    <property type="match status" value="1"/>
</dbReference>
<gene>
    <name evidence="7" type="ORF">BT96DRAFT_913443</name>
</gene>
<name>A0A6A4IFA2_9AGAR</name>
<reference evidence="7" key="1">
    <citation type="journal article" date="2019" name="Environ. Microbiol.">
        <title>Fungal ecological strategies reflected in gene transcription - a case study of two litter decomposers.</title>
        <authorList>
            <person name="Barbi F."/>
            <person name="Kohler A."/>
            <person name="Barry K."/>
            <person name="Baskaran P."/>
            <person name="Daum C."/>
            <person name="Fauchery L."/>
            <person name="Ihrmark K."/>
            <person name="Kuo A."/>
            <person name="LaButti K."/>
            <person name="Lipzen A."/>
            <person name="Morin E."/>
            <person name="Grigoriev I.V."/>
            <person name="Henrissat B."/>
            <person name="Lindahl B."/>
            <person name="Martin F."/>
        </authorList>
    </citation>
    <scope>NUCLEOTIDE SEQUENCE</scope>
    <source>
        <strain evidence="7">JB14</strain>
    </source>
</reference>
<dbReference type="GO" id="GO:0006397">
    <property type="term" value="P:mRNA processing"/>
    <property type="evidence" value="ECO:0007669"/>
    <property type="project" value="UniProtKB-KW"/>
</dbReference>
<evidence type="ECO:0000313" key="7">
    <source>
        <dbReference type="EMBL" id="KAE9409286.1"/>
    </source>
</evidence>
<organism evidence="7 8">
    <name type="scientific">Gymnopus androsaceus JB14</name>
    <dbReference type="NCBI Taxonomy" id="1447944"/>
    <lineage>
        <taxon>Eukaryota</taxon>
        <taxon>Fungi</taxon>
        <taxon>Dikarya</taxon>
        <taxon>Basidiomycota</taxon>
        <taxon>Agaricomycotina</taxon>
        <taxon>Agaricomycetes</taxon>
        <taxon>Agaricomycetidae</taxon>
        <taxon>Agaricales</taxon>
        <taxon>Marasmiineae</taxon>
        <taxon>Omphalotaceae</taxon>
        <taxon>Gymnopus</taxon>
    </lineage>
</organism>
<evidence type="ECO:0000259" key="6">
    <source>
        <dbReference type="Pfam" id="PF05182"/>
    </source>
</evidence>
<feature type="compositionally biased region" description="Low complexity" evidence="5">
    <location>
        <begin position="116"/>
        <end position="128"/>
    </location>
</feature>
<feature type="region of interest" description="Disordered" evidence="5">
    <location>
        <begin position="1"/>
        <end position="31"/>
    </location>
</feature>
<dbReference type="InterPro" id="IPR051187">
    <property type="entry name" value="Pre-mRNA_3'-end_processing_reg"/>
</dbReference>
<accession>A0A6A4IFA2</accession>
<dbReference type="Proteomes" id="UP000799118">
    <property type="component" value="Unassembled WGS sequence"/>
</dbReference>
<keyword evidence="3" id="KW-0507">mRNA processing</keyword>
<protein>
    <recommendedName>
        <fullName evidence="6">Pre-mRNA polyadenylation factor Fip1 domain-containing protein</fullName>
    </recommendedName>
</protein>
<feature type="region of interest" description="Disordered" evidence="5">
    <location>
        <begin position="416"/>
        <end position="542"/>
    </location>
</feature>
<dbReference type="PANTHER" id="PTHR13484:SF0">
    <property type="entry name" value="PRE-MRNA 3'-END-PROCESSING FACTOR FIP1"/>
    <property type="match status" value="1"/>
</dbReference>
<feature type="domain" description="Pre-mRNA polyadenylation factor Fip1" evidence="6">
    <location>
        <begin position="223"/>
        <end position="264"/>
    </location>
</feature>
<dbReference type="GO" id="GO:0005847">
    <property type="term" value="C:mRNA cleavage and polyadenylation specificity factor complex"/>
    <property type="evidence" value="ECO:0007669"/>
    <property type="project" value="TreeGrafter"/>
</dbReference>
<evidence type="ECO:0000313" key="8">
    <source>
        <dbReference type="Proteomes" id="UP000799118"/>
    </source>
</evidence>
<feature type="compositionally biased region" description="Acidic residues" evidence="5">
    <location>
        <begin position="68"/>
        <end position="96"/>
    </location>
</feature>
<comment type="subcellular location">
    <subcellularLocation>
        <location evidence="1">Nucleus</location>
    </subcellularLocation>
</comment>
<evidence type="ECO:0000256" key="5">
    <source>
        <dbReference type="SAM" id="MobiDB-lite"/>
    </source>
</evidence>
<evidence type="ECO:0000256" key="2">
    <source>
        <dbReference type="ARBA" id="ARBA00007459"/>
    </source>
</evidence>
<dbReference type="AlphaFoldDB" id="A0A6A4IFA2"/>
<proteinExistence type="inferred from homology"/>
<dbReference type="Pfam" id="PF05182">
    <property type="entry name" value="Fip1"/>
    <property type="match status" value="1"/>
</dbReference>
<keyword evidence="8" id="KW-1185">Reference proteome</keyword>
<comment type="similarity">
    <text evidence="2">Belongs to the FIP1 family.</text>
</comment>
<feature type="compositionally biased region" description="Polar residues" evidence="5">
    <location>
        <begin position="11"/>
        <end position="24"/>
    </location>
</feature>
<keyword evidence="4" id="KW-0539">Nucleus</keyword>